<protein>
    <recommendedName>
        <fullName evidence="4">Integral membrane protein</fullName>
    </recommendedName>
</protein>
<keyword evidence="1" id="KW-0812">Transmembrane</keyword>
<feature type="transmembrane region" description="Helical" evidence="1">
    <location>
        <begin position="26"/>
        <end position="49"/>
    </location>
</feature>
<proteinExistence type="predicted"/>
<feature type="transmembrane region" description="Helical" evidence="1">
    <location>
        <begin position="93"/>
        <end position="110"/>
    </location>
</feature>
<keyword evidence="1" id="KW-0472">Membrane</keyword>
<dbReference type="RefSeq" id="WP_051725612.1">
    <property type="nucleotide sequence ID" value="NZ_JBHEZZ010000032.1"/>
</dbReference>
<organism evidence="2 3">
    <name type="scientific">Streptacidiphilus cavernicola</name>
    <dbReference type="NCBI Taxonomy" id="3342716"/>
    <lineage>
        <taxon>Bacteria</taxon>
        <taxon>Bacillati</taxon>
        <taxon>Actinomycetota</taxon>
        <taxon>Actinomycetes</taxon>
        <taxon>Kitasatosporales</taxon>
        <taxon>Streptomycetaceae</taxon>
        <taxon>Streptacidiphilus</taxon>
    </lineage>
</organism>
<accession>A0ABV6UZ35</accession>
<evidence type="ECO:0000256" key="1">
    <source>
        <dbReference type="SAM" id="Phobius"/>
    </source>
</evidence>
<reference evidence="2 3" key="1">
    <citation type="submission" date="2024-09" db="EMBL/GenBank/DDBJ databases">
        <authorList>
            <person name="Lee S.D."/>
        </authorList>
    </citation>
    <scope>NUCLEOTIDE SEQUENCE [LARGE SCALE GENOMIC DNA]</scope>
    <source>
        <strain evidence="2 3">N1-5</strain>
    </source>
</reference>
<feature type="transmembrane region" description="Helical" evidence="1">
    <location>
        <begin position="116"/>
        <end position="135"/>
    </location>
</feature>
<evidence type="ECO:0000313" key="3">
    <source>
        <dbReference type="Proteomes" id="UP001592528"/>
    </source>
</evidence>
<dbReference type="EMBL" id="JBHEZZ010000032">
    <property type="protein sequence ID" value="MFC1406688.1"/>
    <property type="molecule type" value="Genomic_DNA"/>
</dbReference>
<keyword evidence="3" id="KW-1185">Reference proteome</keyword>
<feature type="transmembrane region" description="Helical" evidence="1">
    <location>
        <begin position="61"/>
        <end position="81"/>
    </location>
</feature>
<evidence type="ECO:0000313" key="2">
    <source>
        <dbReference type="EMBL" id="MFC1406688.1"/>
    </source>
</evidence>
<comment type="caution">
    <text evidence="2">The sequence shown here is derived from an EMBL/GenBank/DDBJ whole genome shotgun (WGS) entry which is preliminary data.</text>
</comment>
<gene>
    <name evidence="2" type="ORF">ACEZDJ_35900</name>
</gene>
<evidence type="ECO:0008006" key="4">
    <source>
        <dbReference type="Google" id="ProtNLM"/>
    </source>
</evidence>
<keyword evidence="1" id="KW-1133">Transmembrane helix</keyword>
<dbReference type="Proteomes" id="UP001592528">
    <property type="component" value="Unassembled WGS sequence"/>
</dbReference>
<sequence length="150" mass="15537">MTADAPLNARTASAAPASAAARPWTLTAGAAIAVAQGVLLTAYGVYLMIEGLVTHTHTGVGLTEFGGFIVLLLGLLPLFAGRALLRLKRWGRSPAVLVDTLCLAVTYFTFQNGGLQIPVGVLVGLAGICGIVLLLHPRTTETLWPAGYGK</sequence>
<name>A0ABV6UZ35_9ACTN</name>